<keyword evidence="12" id="KW-0106">Calcium</keyword>
<dbReference type="GO" id="GO:0010008">
    <property type="term" value="C:endosome membrane"/>
    <property type="evidence" value="ECO:0007669"/>
    <property type="project" value="UniProtKB-SubCell"/>
</dbReference>
<proteinExistence type="inferred from homology"/>
<dbReference type="RefSeq" id="XP_031852253.1">
    <property type="nucleotide sequence ID" value="XM_031996362.1"/>
</dbReference>
<dbReference type="EMBL" id="CABVLU010000001">
    <property type="protein sequence ID" value="VVT47297.1"/>
    <property type="molecule type" value="Genomic_DNA"/>
</dbReference>
<dbReference type="AlphaFoldDB" id="A0A5E8B6W9"/>
<dbReference type="InterPro" id="IPR000261">
    <property type="entry name" value="EH_dom"/>
</dbReference>
<evidence type="ECO:0000256" key="16">
    <source>
        <dbReference type="ARBA" id="ARBA00023212"/>
    </source>
</evidence>
<dbReference type="CDD" id="cd00052">
    <property type="entry name" value="EH"/>
    <property type="match status" value="1"/>
</dbReference>
<evidence type="ECO:0000256" key="2">
    <source>
        <dbReference type="ARBA" id="ARBA00004134"/>
    </source>
</evidence>
<dbReference type="Proteomes" id="UP000398389">
    <property type="component" value="Unassembled WGS sequence"/>
</dbReference>
<evidence type="ECO:0000256" key="9">
    <source>
        <dbReference type="ARBA" id="ARBA00022583"/>
    </source>
</evidence>
<dbReference type="Pfam" id="PF12761">
    <property type="entry name" value="End3"/>
    <property type="match status" value="1"/>
</dbReference>
<dbReference type="GO" id="GO:0007015">
    <property type="term" value="P:actin filament organization"/>
    <property type="evidence" value="ECO:0007669"/>
    <property type="project" value="InterPro"/>
</dbReference>
<dbReference type="SUPFAM" id="SSF47473">
    <property type="entry name" value="EF-hand"/>
    <property type="match status" value="2"/>
</dbReference>
<keyword evidence="14" id="KW-0472">Membrane</keyword>
<dbReference type="PANTHER" id="PTHR11216:SF174">
    <property type="entry name" value="GH06923P"/>
    <property type="match status" value="1"/>
</dbReference>
<evidence type="ECO:0000256" key="10">
    <source>
        <dbReference type="ARBA" id="ARBA00022737"/>
    </source>
</evidence>
<dbReference type="PROSITE" id="PS50031">
    <property type="entry name" value="EH"/>
    <property type="match status" value="2"/>
</dbReference>
<evidence type="ECO:0000256" key="13">
    <source>
        <dbReference type="ARBA" id="ARBA00023054"/>
    </source>
</evidence>
<comment type="subcellular location">
    <subcellularLocation>
        <location evidence="3">Cell membrane</location>
        <topology evidence="3">Peripheral membrane protein</topology>
        <orientation evidence="3">Cytoplasmic side</orientation>
    </subcellularLocation>
    <subcellularLocation>
        <location evidence="2">Cytoplasm</location>
        <location evidence="2">Cytoskeleton</location>
        <location evidence="2">Actin patch</location>
    </subcellularLocation>
    <subcellularLocation>
        <location evidence="1">Endosome membrane</location>
        <topology evidence="1">Peripheral membrane protein</topology>
        <orientation evidence="1">Cytoplasmic side</orientation>
    </subcellularLocation>
</comment>
<dbReference type="PROSITE" id="PS00018">
    <property type="entry name" value="EF_HAND_1"/>
    <property type="match status" value="1"/>
</dbReference>
<dbReference type="InterPro" id="IPR002048">
    <property type="entry name" value="EF_hand_dom"/>
</dbReference>
<dbReference type="OrthoDB" id="1716625at2759"/>
<dbReference type="GO" id="GO:0006897">
    <property type="term" value="P:endocytosis"/>
    <property type="evidence" value="ECO:0007669"/>
    <property type="project" value="UniProtKB-KW"/>
</dbReference>
<evidence type="ECO:0000259" key="20">
    <source>
        <dbReference type="PROSITE" id="PS50031"/>
    </source>
</evidence>
<evidence type="ECO:0000256" key="11">
    <source>
        <dbReference type="ARBA" id="ARBA00022753"/>
    </source>
</evidence>
<dbReference type="GO" id="GO:0005509">
    <property type="term" value="F:calcium ion binding"/>
    <property type="evidence" value="ECO:0007669"/>
    <property type="project" value="InterPro"/>
</dbReference>
<evidence type="ECO:0000256" key="1">
    <source>
        <dbReference type="ARBA" id="ARBA00004125"/>
    </source>
</evidence>
<evidence type="ECO:0000256" key="12">
    <source>
        <dbReference type="ARBA" id="ARBA00022837"/>
    </source>
</evidence>
<dbReference type="GO" id="GO:0030479">
    <property type="term" value="C:actin cortical patch"/>
    <property type="evidence" value="ECO:0007669"/>
    <property type="project" value="UniProtKB-SubCell"/>
</dbReference>
<evidence type="ECO:0000256" key="7">
    <source>
        <dbReference type="ARBA" id="ARBA00022475"/>
    </source>
</evidence>
<keyword evidence="11" id="KW-0967">Endosome</keyword>
<evidence type="ECO:0000256" key="3">
    <source>
        <dbReference type="ARBA" id="ARBA00004413"/>
    </source>
</evidence>
<evidence type="ECO:0000256" key="4">
    <source>
        <dbReference type="ARBA" id="ARBA00009909"/>
    </source>
</evidence>
<reference evidence="22 23" key="1">
    <citation type="submission" date="2019-09" db="EMBL/GenBank/DDBJ databases">
        <authorList>
            <person name="Brejova B."/>
        </authorList>
    </citation>
    <scope>NUCLEOTIDE SEQUENCE [LARGE SCALE GENOMIC DNA]</scope>
</reference>
<feature type="coiled-coil region" evidence="18">
    <location>
        <begin position="374"/>
        <end position="408"/>
    </location>
</feature>
<gene>
    <name evidence="22" type="ORF">SAPINGB_P001641</name>
</gene>
<keyword evidence="15" id="KW-0009">Actin-binding</keyword>
<sequence length="413" mass="46748">MPQIEQWEVQKYWEIFSGLKPTPAGLLSGDKVSTVFKNSQLSEDKLAKIWDLADVDQDGNLDFEEFCIAMRIIYDIVNGVYSDPPETLPQWLVPQSKSYLVEANQAISGNGPSPSSSRRSSSYDDDEDLSLSSDFDWYISPSQRNEYNAIYSANADYHGLISFDALTELYQTLDNIPRTDISSAWNLVNPRSNEKIDKEQCIVFLHILSTRSKGFRIPRSVPASLRATFEKSAPEYSLNSSQSVIRRGNDDTDSSSNNKKSFANDYLTRLGLGGRSKGGIDNTQGTDFSSTRDTDWEEVRLKRQLADLEDLIKKAEAATERRKRGIEDFNSSKTGLLKRELEQLLAYKEKQLLALRNGSLKKGSSADDSENRALQDSQEEIDLLTVQIDSLKQHYTKRQHELETLRQQVEAAR</sequence>
<evidence type="ECO:0000256" key="8">
    <source>
        <dbReference type="ARBA" id="ARBA00022490"/>
    </source>
</evidence>
<evidence type="ECO:0000256" key="19">
    <source>
        <dbReference type="SAM" id="MobiDB-lite"/>
    </source>
</evidence>
<feature type="region of interest" description="Disordered" evidence="19">
    <location>
        <begin position="106"/>
        <end position="127"/>
    </location>
</feature>
<evidence type="ECO:0000313" key="23">
    <source>
        <dbReference type="Proteomes" id="UP000398389"/>
    </source>
</evidence>
<evidence type="ECO:0000256" key="14">
    <source>
        <dbReference type="ARBA" id="ARBA00023136"/>
    </source>
</evidence>
<evidence type="ECO:0000256" key="5">
    <source>
        <dbReference type="ARBA" id="ARBA00013889"/>
    </source>
</evidence>
<evidence type="ECO:0000256" key="18">
    <source>
        <dbReference type="SAM" id="Coils"/>
    </source>
</evidence>
<dbReference type="Pfam" id="PF12763">
    <property type="entry name" value="EH"/>
    <property type="match status" value="1"/>
</dbReference>
<evidence type="ECO:0000256" key="17">
    <source>
        <dbReference type="ARBA" id="ARBA00029684"/>
    </source>
</evidence>
<dbReference type="GO" id="GO:0016197">
    <property type="term" value="P:endosomal transport"/>
    <property type="evidence" value="ECO:0007669"/>
    <property type="project" value="TreeGrafter"/>
</dbReference>
<evidence type="ECO:0000313" key="22">
    <source>
        <dbReference type="EMBL" id="VVT47297.1"/>
    </source>
</evidence>
<feature type="coiled-coil region" evidence="18">
    <location>
        <begin position="298"/>
        <end position="328"/>
    </location>
</feature>
<comment type="similarity">
    <text evidence="4">Belongs to the END3 family.</text>
</comment>
<dbReference type="InterPro" id="IPR018247">
    <property type="entry name" value="EF_Hand_1_Ca_BS"/>
</dbReference>
<keyword evidence="8" id="KW-0963">Cytoplasm</keyword>
<feature type="domain" description="EH" evidence="20">
    <location>
        <begin position="8"/>
        <end position="99"/>
    </location>
</feature>
<feature type="domain" description="EH" evidence="20">
    <location>
        <begin position="143"/>
        <end position="232"/>
    </location>
</feature>
<dbReference type="SMART" id="SM00027">
    <property type="entry name" value="EH"/>
    <property type="match status" value="2"/>
</dbReference>
<keyword evidence="16" id="KW-0206">Cytoskeleton</keyword>
<dbReference type="InterPro" id="IPR025604">
    <property type="entry name" value="End3"/>
</dbReference>
<evidence type="ECO:0000256" key="6">
    <source>
        <dbReference type="ARBA" id="ARBA00017312"/>
    </source>
</evidence>
<name>A0A5E8B6W9_9ASCO</name>
<protein>
    <recommendedName>
        <fullName evidence="6">Actin cytoskeleton-regulatory complex protein END3</fullName>
    </recommendedName>
    <alternativeName>
        <fullName evidence="5">Actin cytoskeleton-regulatory complex protein end3</fullName>
    </alternativeName>
    <alternativeName>
        <fullName evidence="17">Endocytosis protein 3</fullName>
    </alternativeName>
</protein>
<keyword evidence="23" id="KW-1185">Reference proteome</keyword>
<dbReference type="PANTHER" id="PTHR11216">
    <property type="entry name" value="EH DOMAIN"/>
    <property type="match status" value="1"/>
</dbReference>
<dbReference type="PROSITE" id="PS50222">
    <property type="entry name" value="EF_HAND_2"/>
    <property type="match status" value="1"/>
</dbReference>
<feature type="domain" description="EF-hand" evidence="21">
    <location>
        <begin position="41"/>
        <end position="76"/>
    </location>
</feature>
<keyword evidence="9" id="KW-0254">Endocytosis</keyword>
<evidence type="ECO:0000259" key="21">
    <source>
        <dbReference type="PROSITE" id="PS50222"/>
    </source>
</evidence>
<dbReference type="GO" id="GO:0005886">
    <property type="term" value="C:plasma membrane"/>
    <property type="evidence" value="ECO:0007669"/>
    <property type="project" value="UniProtKB-SubCell"/>
</dbReference>
<dbReference type="GeneID" id="43580462"/>
<evidence type="ECO:0000256" key="15">
    <source>
        <dbReference type="ARBA" id="ARBA00023203"/>
    </source>
</evidence>
<accession>A0A5E8B6W9</accession>
<keyword evidence="13 18" id="KW-0175">Coiled coil</keyword>
<keyword evidence="7" id="KW-1003">Cell membrane</keyword>
<dbReference type="InterPro" id="IPR011992">
    <property type="entry name" value="EF-hand-dom_pair"/>
</dbReference>
<feature type="region of interest" description="Disordered" evidence="19">
    <location>
        <begin position="240"/>
        <end position="260"/>
    </location>
</feature>
<keyword evidence="10" id="KW-0677">Repeat</keyword>
<dbReference type="Gene3D" id="1.10.238.10">
    <property type="entry name" value="EF-hand"/>
    <property type="match status" value="2"/>
</dbReference>
<dbReference type="GO" id="GO:0003779">
    <property type="term" value="F:actin binding"/>
    <property type="evidence" value="ECO:0007669"/>
    <property type="project" value="UniProtKB-KW"/>
</dbReference>
<dbReference type="SMART" id="SM00054">
    <property type="entry name" value="EFh"/>
    <property type="match status" value="1"/>
</dbReference>
<organism evidence="22 23">
    <name type="scientific">Magnusiomyces paraingens</name>
    <dbReference type="NCBI Taxonomy" id="2606893"/>
    <lineage>
        <taxon>Eukaryota</taxon>
        <taxon>Fungi</taxon>
        <taxon>Dikarya</taxon>
        <taxon>Ascomycota</taxon>
        <taxon>Saccharomycotina</taxon>
        <taxon>Dipodascomycetes</taxon>
        <taxon>Dipodascales</taxon>
        <taxon>Dipodascaceae</taxon>
        <taxon>Magnusiomyces</taxon>
    </lineage>
</organism>